<dbReference type="SUPFAM" id="SSF46689">
    <property type="entry name" value="Homeodomain-like"/>
    <property type="match status" value="1"/>
</dbReference>
<dbReference type="Gene3D" id="1.10.357.10">
    <property type="entry name" value="Tetracycline Repressor, domain 2"/>
    <property type="match status" value="1"/>
</dbReference>
<dbReference type="PRINTS" id="PR00455">
    <property type="entry name" value="HTHTETR"/>
</dbReference>
<evidence type="ECO:0000256" key="2">
    <source>
        <dbReference type="PROSITE-ProRule" id="PRU00335"/>
    </source>
</evidence>
<name>A0A318IRB1_BURPY</name>
<dbReference type="Pfam" id="PF17920">
    <property type="entry name" value="TetR_C_16"/>
    <property type="match status" value="1"/>
</dbReference>
<evidence type="ECO:0000259" key="3">
    <source>
        <dbReference type="PROSITE" id="PS50977"/>
    </source>
</evidence>
<dbReference type="InterPro" id="IPR036271">
    <property type="entry name" value="Tet_transcr_reg_TetR-rel_C_sf"/>
</dbReference>
<dbReference type="InterPro" id="IPR009057">
    <property type="entry name" value="Homeodomain-like_sf"/>
</dbReference>
<dbReference type="PROSITE" id="PS50977">
    <property type="entry name" value="HTH_TETR_2"/>
    <property type="match status" value="1"/>
</dbReference>
<dbReference type="RefSeq" id="WP_072441946.1">
    <property type="nucleotide sequence ID" value="NZ_QJJY01000014.1"/>
</dbReference>
<dbReference type="AlphaFoldDB" id="A0A318IRB1"/>
<proteinExistence type="predicted"/>
<sequence>MRTLGKKGAATREAILASARQAFTQSGYDVGVREIAENAGVTAMLVNRYFGSKEQLFEEVVDLVLSAPGILTREVMTNASDVSTLCRDVAAALVAKTAPDSTSMDGFLIMLRSANNGQATAILRRKFETHFARPLSELLPGEETSQRAAMFLAVIAGFQVMRQVVEMAALAHAKPDQLERQLEALFGLLIIGTPIKHLTG</sequence>
<reference evidence="4 5" key="1">
    <citation type="submission" date="2018-05" db="EMBL/GenBank/DDBJ databases">
        <title>Comparative genomics of bacterial root endophytes of switchgrass collected from native prairies over two seasons.</title>
        <authorList>
            <person name="Tang Y."/>
        </authorList>
    </citation>
    <scope>NUCLEOTIDE SEQUENCE [LARGE SCALE GENOMIC DNA]</scope>
    <source>
        <strain evidence="4 5">NFIX32</strain>
    </source>
</reference>
<dbReference type="GO" id="GO:0003700">
    <property type="term" value="F:DNA-binding transcription factor activity"/>
    <property type="evidence" value="ECO:0007669"/>
    <property type="project" value="TreeGrafter"/>
</dbReference>
<dbReference type="PANTHER" id="PTHR30055:SF235">
    <property type="entry name" value="TRANSCRIPTIONAL REGULATORY PROTEIN"/>
    <property type="match status" value="1"/>
</dbReference>
<feature type="domain" description="HTH tetR-type" evidence="3">
    <location>
        <begin position="9"/>
        <end position="68"/>
    </location>
</feature>
<evidence type="ECO:0000256" key="1">
    <source>
        <dbReference type="ARBA" id="ARBA00023125"/>
    </source>
</evidence>
<evidence type="ECO:0000313" key="4">
    <source>
        <dbReference type="EMBL" id="PXX31100.1"/>
    </source>
</evidence>
<accession>A0A318IRB1</accession>
<dbReference type="InterPro" id="IPR001647">
    <property type="entry name" value="HTH_TetR"/>
</dbReference>
<keyword evidence="1 2" id="KW-0238">DNA-binding</keyword>
<evidence type="ECO:0000313" key="5">
    <source>
        <dbReference type="Proteomes" id="UP000247755"/>
    </source>
</evidence>
<dbReference type="Proteomes" id="UP000247755">
    <property type="component" value="Unassembled WGS sequence"/>
</dbReference>
<dbReference type="PANTHER" id="PTHR30055">
    <property type="entry name" value="HTH-TYPE TRANSCRIPTIONAL REGULATOR RUTR"/>
    <property type="match status" value="1"/>
</dbReference>
<dbReference type="Pfam" id="PF00440">
    <property type="entry name" value="TetR_N"/>
    <property type="match status" value="1"/>
</dbReference>
<dbReference type="EMBL" id="QJJY01000014">
    <property type="protein sequence ID" value="PXX31100.1"/>
    <property type="molecule type" value="Genomic_DNA"/>
</dbReference>
<protein>
    <submittedName>
        <fullName evidence="4">TetR family transcriptional regulator</fullName>
    </submittedName>
</protein>
<feature type="DNA-binding region" description="H-T-H motif" evidence="2">
    <location>
        <begin position="31"/>
        <end position="50"/>
    </location>
</feature>
<dbReference type="SUPFAM" id="SSF48498">
    <property type="entry name" value="Tetracyclin repressor-like, C-terminal domain"/>
    <property type="match status" value="1"/>
</dbReference>
<dbReference type="InterPro" id="IPR050109">
    <property type="entry name" value="HTH-type_TetR-like_transc_reg"/>
</dbReference>
<dbReference type="GO" id="GO:0000976">
    <property type="term" value="F:transcription cis-regulatory region binding"/>
    <property type="evidence" value="ECO:0007669"/>
    <property type="project" value="TreeGrafter"/>
</dbReference>
<comment type="caution">
    <text evidence="4">The sequence shown here is derived from an EMBL/GenBank/DDBJ whole genome shotgun (WGS) entry which is preliminary data.</text>
</comment>
<gene>
    <name evidence="4" type="ORF">NA66_1014104</name>
</gene>
<dbReference type="InterPro" id="IPR041678">
    <property type="entry name" value="TetR_C_16"/>
</dbReference>
<organism evidence="4 5">
    <name type="scientific">Burkholderia pyrrocinia</name>
    <name type="common">Pseudomonas pyrrocinia</name>
    <dbReference type="NCBI Taxonomy" id="60550"/>
    <lineage>
        <taxon>Bacteria</taxon>
        <taxon>Pseudomonadati</taxon>
        <taxon>Pseudomonadota</taxon>
        <taxon>Betaproteobacteria</taxon>
        <taxon>Burkholderiales</taxon>
        <taxon>Burkholderiaceae</taxon>
        <taxon>Burkholderia</taxon>
        <taxon>Burkholderia cepacia complex</taxon>
    </lineage>
</organism>